<keyword evidence="3" id="KW-1185">Reference proteome</keyword>
<accession>Q6LHG9</accession>
<organism evidence="2 3">
    <name type="scientific">Photobacterium profundum (strain SS9)</name>
    <dbReference type="NCBI Taxonomy" id="298386"/>
    <lineage>
        <taxon>Bacteria</taxon>
        <taxon>Pseudomonadati</taxon>
        <taxon>Pseudomonadota</taxon>
        <taxon>Gammaproteobacteria</taxon>
        <taxon>Vibrionales</taxon>
        <taxon>Vibrionaceae</taxon>
        <taxon>Photobacterium</taxon>
    </lineage>
</organism>
<reference evidence="3" key="1">
    <citation type="journal article" date="2005" name="Science">
        <title>Life at depth: Photobacterium profundum genome sequence and expression analysis.</title>
        <authorList>
            <person name="Vezzi A."/>
            <person name="Campanaro S."/>
            <person name="D'Angelo M."/>
            <person name="Simonato F."/>
            <person name="Vitulo N."/>
            <person name="Lauro F.M."/>
            <person name="Cestaro A."/>
            <person name="Malacrida G."/>
            <person name="Simionati B."/>
            <person name="Cannata N."/>
            <person name="Romualdi C."/>
            <person name="Bartlett D.H."/>
            <person name="Valle G."/>
        </authorList>
    </citation>
    <scope>NUCLEOTIDE SEQUENCE [LARGE SCALE GENOMIC DNA]</scope>
    <source>
        <strain evidence="3">ATCC BAA-1253 / SS9</strain>
    </source>
</reference>
<dbReference type="eggNOG" id="ENOG5033GXT">
    <property type="taxonomic scope" value="Bacteria"/>
</dbReference>
<gene>
    <name evidence="2" type="ordered locus">PBPRB1394</name>
</gene>
<protein>
    <submittedName>
        <fullName evidence="2">Uncharacterized protein</fullName>
    </submittedName>
</protein>
<evidence type="ECO:0000313" key="2">
    <source>
        <dbReference type="EMBL" id="CAG23261.1"/>
    </source>
</evidence>
<dbReference type="AlphaFoldDB" id="Q6LHG9"/>
<dbReference type="Proteomes" id="UP000000593">
    <property type="component" value="Chromosome 2"/>
</dbReference>
<proteinExistence type="predicted"/>
<evidence type="ECO:0000256" key="1">
    <source>
        <dbReference type="SAM" id="SignalP"/>
    </source>
</evidence>
<dbReference type="RefSeq" id="WP_011221437.1">
    <property type="nucleotide sequence ID" value="NC_006371.1"/>
</dbReference>
<dbReference type="STRING" id="298386.PBPRB1394"/>
<evidence type="ECO:0000313" key="3">
    <source>
        <dbReference type="Proteomes" id="UP000000593"/>
    </source>
</evidence>
<feature type="chain" id="PRO_5004275954" evidence="1">
    <location>
        <begin position="19"/>
        <end position="141"/>
    </location>
</feature>
<sequence length="141" mass="16130">MVRLSLIMLFVSSFSVNSTTLTSAYKDYQNDLTFNNVKKNYKQIFSGVLVGGIDINNDFLVEQLMFKDNMKNVVKLNEVLYSDYGCLTVNGLGLDKQLMSFNIEYTRESPRALIKAVDILLLDNDEEFSNRAVCPKEYIIE</sequence>
<dbReference type="HOGENOM" id="CLU_149391_0_0_6"/>
<keyword evidence="1" id="KW-0732">Signal</keyword>
<dbReference type="EMBL" id="CR378679">
    <property type="protein sequence ID" value="CAG23261.1"/>
    <property type="molecule type" value="Genomic_DNA"/>
</dbReference>
<dbReference type="KEGG" id="ppr:PBPRB1394"/>
<feature type="signal peptide" evidence="1">
    <location>
        <begin position="1"/>
        <end position="18"/>
    </location>
</feature>
<name>Q6LHG9_PHOPR</name>